<accession>G8JUN1</accession>
<dbReference type="InParanoid" id="G8JUN1"/>
<feature type="region of interest" description="Disordered" evidence="1">
    <location>
        <begin position="1"/>
        <end position="75"/>
    </location>
</feature>
<evidence type="ECO:0000256" key="1">
    <source>
        <dbReference type="SAM" id="MobiDB-lite"/>
    </source>
</evidence>
<dbReference type="HOGENOM" id="CLU_783102_0_0_1"/>
<gene>
    <name evidence="2" type="ordered locus">Ecym_6440</name>
</gene>
<dbReference type="GeneID" id="11469210"/>
<dbReference type="RefSeq" id="XP_003647628.1">
    <property type="nucleotide sequence ID" value="XM_003647580.1"/>
</dbReference>
<dbReference type="Proteomes" id="UP000006790">
    <property type="component" value="Chromosome 6"/>
</dbReference>
<evidence type="ECO:0000313" key="3">
    <source>
        <dbReference type="Proteomes" id="UP000006790"/>
    </source>
</evidence>
<protein>
    <submittedName>
        <fullName evidence="2">Uncharacterized protein</fullName>
    </submittedName>
</protein>
<evidence type="ECO:0000313" key="2">
    <source>
        <dbReference type="EMBL" id="AET40811.1"/>
    </source>
</evidence>
<feature type="compositionally biased region" description="Basic residues" evidence="1">
    <location>
        <begin position="11"/>
        <end position="23"/>
    </location>
</feature>
<dbReference type="OrthoDB" id="10608370at2759"/>
<feature type="compositionally biased region" description="Low complexity" evidence="1">
    <location>
        <begin position="62"/>
        <end position="75"/>
    </location>
</feature>
<name>G8JUN1_ERECY</name>
<reference evidence="3" key="1">
    <citation type="journal article" date="2012" name="G3 (Bethesda)">
        <title>Pichia sorbitophila, an interspecies yeast hybrid reveals early steps of genome resolution following polyploidization.</title>
        <authorList>
            <person name="Leh Louis V."/>
            <person name="Despons L."/>
            <person name="Friedrich A."/>
            <person name="Martin T."/>
            <person name="Durrens P."/>
            <person name="Casaregola S."/>
            <person name="Neuveglise C."/>
            <person name="Fairhead C."/>
            <person name="Marck C."/>
            <person name="Cruz J.A."/>
            <person name="Straub M.L."/>
            <person name="Kugler V."/>
            <person name="Sacerdot C."/>
            <person name="Uzunov Z."/>
            <person name="Thierry A."/>
            <person name="Weiss S."/>
            <person name="Bleykasten C."/>
            <person name="De Montigny J."/>
            <person name="Jacques N."/>
            <person name="Jung P."/>
            <person name="Lemaire M."/>
            <person name="Mallet S."/>
            <person name="Morel G."/>
            <person name="Richard G.F."/>
            <person name="Sarkar A."/>
            <person name="Savel G."/>
            <person name="Schacherer J."/>
            <person name="Seret M.L."/>
            <person name="Talla E."/>
            <person name="Samson G."/>
            <person name="Jubin C."/>
            <person name="Poulain J."/>
            <person name="Vacherie B."/>
            <person name="Barbe V."/>
            <person name="Pelletier E."/>
            <person name="Sherman D.J."/>
            <person name="Westhof E."/>
            <person name="Weissenbach J."/>
            <person name="Baret P.V."/>
            <person name="Wincker P."/>
            <person name="Gaillardin C."/>
            <person name="Dujon B."/>
            <person name="Souciet J.L."/>
        </authorList>
    </citation>
    <scope>NUCLEOTIDE SEQUENCE [LARGE SCALE GENOMIC DNA]</scope>
    <source>
        <strain evidence="3">CBS 270.75 / DBVPG 7215 / KCTC 17166 / NRRL Y-17582</strain>
    </source>
</reference>
<keyword evidence="3" id="KW-1185">Reference proteome</keyword>
<dbReference type="KEGG" id="erc:Ecym_6440"/>
<organism evidence="2 3">
    <name type="scientific">Eremothecium cymbalariae (strain CBS 270.75 / DBVPG 7215 / KCTC 17166 / NRRL Y-17582)</name>
    <name type="common">Yeast</name>
    <dbReference type="NCBI Taxonomy" id="931890"/>
    <lineage>
        <taxon>Eukaryota</taxon>
        <taxon>Fungi</taxon>
        <taxon>Dikarya</taxon>
        <taxon>Ascomycota</taxon>
        <taxon>Saccharomycotina</taxon>
        <taxon>Saccharomycetes</taxon>
        <taxon>Saccharomycetales</taxon>
        <taxon>Saccharomycetaceae</taxon>
        <taxon>Eremothecium</taxon>
    </lineage>
</organism>
<feature type="compositionally biased region" description="Basic and acidic residues" evidence="1">
    <location>
        <begin position="49"/>
        <end position="61"/>
    </location>
</feature>
<dbReference type="EMBL" id="CP002502">
    <property type="protein sequence ID" value="AET40811.1"/>
    <property type="molecule type" value="Genomic_DNA"/>
</dbReference>
<dbReference type="AlphaFoldDB" id="G8JUN1"/>
<proteinExistence type="predicted"/>
<sequence length="354" mass="37622">MSKDSNGCKRNNSKGKHLGNRNKLKSENGGDRNGPSAATGKNGKTQNNKVDKKMNSGDSHDVSSNNSSCNSSGYNNHGSANASNIGNIAGANNANANASNGAGPNSISGNIKEGSIAWREVNYGNPEFVFKEPKNGPKPVMVSRGVQTSNITQVQLRHLFGDSASAHRGNSVYASLVSISSSSSVASSSSSLPPLPQLSSATPQQVQLDDCAVVTGDEDENPQTETIRQRQDSCCSPLSSQNKDTTLSSFTSFSSIDNGYQIRYQLKRNEDACAKTGQRPTNKANLELKLSRLVRACRRYSDDRNDNSTTLTHLGWQAIPLCCSQALKLSEPVIINDQQSTCGTGLSADTSEGL</sequence>